<keyword evidence="5 10" id="KW-0418">Kinase</keyword>
<dbReference type="SUPFAM" id="SSF54211">
    <property type="entry name" value="Ribosomal protein S5 domain 2-like"/>
    <property type="match status" value="1"/>
</dbReference>
<dbReference type="Gene3D" id="3.30.230.10">
    <property type="match status" value="1"/>
</dbReference>
<keyword evidence="3 10" id="KW-0808">Transferase</keyword>
<name>A0A3B1DLB1_9ZZZZ</name>
<dbReference type="AlphaFoldDB" id="A0A3B1DLB1"/>
<dbReference type="NCBIfam" id="NF011202">
    <property type="entry name" value="PRK14608.1"/>
    <property type="match status" value="1"/>
</dbReference>
<dbReference type="GO" id="GO:0005524">
    <property type="term" value="F:ATP binding"/>
    <property type="evidence" value="ECO:0007669"/>
    <property type="project" value="UniProtKB-KW"/>
</dbReference>
<dbReference type="GO" id="GO:0050515">
    <property type="term" value="F:4-(cytidine 5'-diphospho)-2-C-methyl-D-erythritol kinase activity"/>
    <property type="evidence" value="ECO:0007669"/>
    <property type="project" value="UniProtKB-EC"/>
</dbReference>
<evidence type="ECO:0000259" key="9">
    <source>
        <dbReference type="Pfam" id="PF08544"/>
    </source>
</evidence>
<dbReference type="InterPro" id="IPR036554">
    <property type="entry name" value="GHMP_kinase_C_sf"/>
</dbReference>
<sequence length="302" mass="33551">MNNTLCLRAPAKINLYLKIINRRKDGYHNLLSLMQMIGLYDELHFEETEKELSLQIQNSTLPADQCNLVLRAARLLQKTMCAEDHAHKGAAIRLKKEIPVAAGLAGGSSDAVATLIGLNHLWKLNWPKKKLARLSEKLGSDLPFFFDGPTAWVTGRGECVESIQNPFKTWILLLNPGIPISTASVFQDFSSQNGLTNTETAIKISAKQGRPTLAEVYQTPHNDLERVTLNRVVALKPLKSRLRRLGGKLVLMSGSGPSIFGTFESQEQAALAAGQIREFEQESSLKIWVLPFLQISPFSEYV</sequence>
<evidence type="ECO:0000256" key="2">
    <source>
        <dbReference type="ARBA" id="ARBA00012052"/>
    </source>
</evidence>
<dbReference type="NCBIfam" id="TIGR00154">
    <property type="entry name" value="ispE"/>
    <property type="match status" value="1"/>
</dbReference>
<dbReference type="InterPro" id="IPR013750">
    <property type="entry name" value="GHMP_kinase_C_dom"/>
</dbReference>
<evidence type="ECO:0000256" key="1">
    <source>
        <dbReference type="ARBA" id="ARBA00009684"/>
    </source>
</evidence>
<dbReference type="InterPro" id="IPR014721">
    <property type="entry name" value="Ribsml_uS5_D2-typ_fold_subgr"/>
</dbReference>
<evidence type="ECO:0000313" key="10">
    <source>
        <dbReference type="EMBL" id="VAX29457.1"/>
    </source>
</evidence>
<feature type="domain" description="GHMP kinase N-terminal" evidence="8">
    <location>
        <begin position="67"/>
        <end position="145"/>
    </location>
</feature>
<evidence type="ECO:0000256" key="4">
    <source>
        <dbReference type="ARBA" id="ARBA00022741"/>
    </source>
</evidence>
<dbReference type="GO" id="GO:0016114">
    <property type="term" value="P:terpenoid biosynthetic process"/>
    <property type="evidence" value="ECO:0007669"/>
    <property type="project" value="InterPro"/>
</dbReference>
<dbReference type="PIRSF" id="PIRSF010376">
    <property type="entry name" value="IspE"/>
    <property type="match status" value="1"/>
</dbReference>
<dbReference type="PANTHER" id="PTHR43527:SF2">
    <property type="entry name" value="4-DIPHOSPHOCYTIDYL-2-C-METHYL-D-ERYTHRITOL KINASE, CHLOROPLASTIC"/>
    <property type="match status" value="1"/>
</dbReference>
<comment type="similarity">
    <text evidence="1">Belongs to the GHMP kinase family. IspE subfamily.</text>
</comment>
<gene>
    <name evidence="10" type="ORF">MNBD_NITROSPIRAE01-420</name>
</gene>
<dbReference type="Gene3D" id="3.30.70.890">
    <property type="entry name" value="GHMP kinase, C-terminal domain"/>
    <property type="match status" value="1"/>
</dbReference>
<evidence type="ECO:0000256" key="6">
    <source>
        <dbReference type="ARBA" id="ARBA00022840"/>
    </source>
</evidence>
<dbReference type="PANTHER" id="PTHR43527">
    <property type="entry name" value="4-DIPHOSPHOCYTIDYL-2-C-METHYL-D-ERYTHRITOL KINASE, CHLOROPLASTIC"/>
    <property type="match status" value="1"/>
</dbReference>
<accession>A0A3B1DLB1</accession>
<protein>
    <recommendedName>
        <fullName evidence="2">4-(cytidine 5'-diphospho)-2-C-methyl-D-erythritol kinase</fullName>
        <ecNumber evidence="2">2.7.1.148</ecNumber>
    </recommendedName>
    <alternativeName>
        <fullName evidence="7">4-(cytidine-5'-diphospho)-2-C-methyl-D-erythritol kinase</fullName>
    </alternativeName>
</protein>
<organism evidence="10">
    <name type="scientific">hydrothermal vent metagenome</name>
    <dbReference type="NCBI Taxonomy" id="652676"/>
    <lineage>
        <taxon>unclassified sequences</taxon>
        <taxon>metagenomes</taxon>
        <taxon>ecological metagenomes</taxon>
    </lineage>
</organism>
<keyword evidence="4" id="KW-0547">Nucleotide-binding</keyword>
<feature type="domain" description="GHMP kinase C-terminal" evidence="9">
    <location>
        <begin position="234"/>
        <end position="278"/>
    </location>
</feature>
<keyword evidence="6" id="KW-0067">ATP-binding</keyword>
<dbReference type="Pfam" id="PF00288">
    <property type="entry name" value="GHMP_kinases_N"/>
    <property type="match status" value="1"/>
</dbReference>
<dbReference type="SUPFAM" id="SSF55060">
    <property type="entry name" value="GHMP Kinase, C-terminal domain"/>
    <property type="match status" value="1"/>
</dbReference>
<evidence type="ECO:0000256" key="3">
    <source>
        <dbReference type="ARBA" id="ARBA00022679"/>
    </source>
</evidence>
<reference evidence="10" key="1">
    <citation type="submission" date="2018-06" db="EMBL/GenBank/DDBJ databases">
        <authorList>
            <person name="Zhirakovskaya E."/>
        </authorList>
    </citation>
    <scope>NUCLEOTIDE SEQUENCE</scope>
</reference>
<dbReference type="InterPro" id="IPR020568">
    <property type="entry name" value="Ribosomal_Su5_D2-typ_SF"/>
</dbReference>
<dbReference type="HAMAP" id="MF_00061">
    <property type="entry name" value="IspE"/>
    <property type="match status" value="1"/>
</dbReference>
<dbReference type="EC" id="2.7.1.148" evidence="2"/>
<evidence type="ECO:0000259" key="8">
    <source>
        <dbReference type="Pfam" id="PF00288"/>
    </source>
</evidence>
<dbReference type="InterPro" id="IPR004424">
    <property type="entry name" value="IspE"/>
</dbReference>
<dbReference type="EMBL" id="UOGF01000050">
    <property type="protein sequence ID" value="VAX29457.1"/>
    <property type="molecule type" value="Genomic_DNA"/>
</dbReference>
<evidence type="ECO:0000256" key="7">
    <source>
        <dbReference type="ARBA" id="ARBA00032554"/>
    </source>
</evidence>
<evidence type="ECO:0000256" key="5">
    <source>
        <dbReference type="ARBA" id="ARBA00022777"/>
    </source>
</evidence>
<dbReference type="InterPro" id="IPR006204">
    <property type="entry name" value="GHMP_kinase_N_dom"/>
</dbReference>
<proteinExistence type="inferred from homology"/>
<dbReference type="Pfam" id="PF08544">
    <property type="entry name" value="GHMP_kinases_C"/>
    <property type="match status" value="1"/>
</dbReference>